<dbReference type="PROSITE" id="PS50110">
    <property type="entry name" value="RESPONSE_REGULATORY"/>
    <property type="match status" value="1"/>
</dbReference>
<comment type="caution">
    <text evidence="5">The sequence shown here is derived from an EMBL/GenBank/DDBJ whole genome shotgun (WGS) entry which is preliminary data.</text>
</comment>
<dbReference type="GO" id="GO:0000160">
    <property type="term" value="P:phosphorelay signal transduction system"/>
    <property type="evidence" value="ECO:0007669"/>
    <property type="project" value="InterPro"/>
</dbReference>
<dbReference type="Proteomes" id="UP000053372">
    <property type="component" value="Unassembled WGS sequence"/>
</dbReference>
<dbReference type="EMBL" id="LMTZ01000001">
    <property type="protein sequence ID" value="KST70443.1"/>
    <property type="molecule type" value="Genomic_DNA"/>
</dbReference>
<reference evidence="5 6" key="1">
    <citation type="journal article" date="2015" name="Genome Announc.">
        <title>Draft Genome of the Euendolithic (true boring) Cyanobacterium Mastigocoleus testarum strain BC008.</title>
        <authorList>
            <person name="Guida B.S."/>
            <person name="Garcia-Pichel F."/>
        </authorList>
    </citation>
    <scope>NUCLEOTIDE SEQUENCE [LARGE SCALE GENOMIC DNA]</scope>
    <source>
        <strain evidence="5 6">BC008</strain>
    </source>
</reference>
<gene>
    <name evidence="4" type="ORF">BC008_21520</name>
    <name evidence="5" type="ORF">BC008_45475</name>
</gene>
<feature type="domain" description="Response regulatory" evidence="3">
    <location>
        <begin position="9"/>
        <end position="134"/>
    </location>
</feature>
<dbReference type="InterPro" id="IPR011006">
    <property type="entry name" value="CheY-like_superfamily"/>
</dbReference>
<proteinExistence type="predicted"/>
<dbReference type="SMART" id="SM00448">
    <property type="entry name" value="REC"/>
    <property type="match status" value="1"/>
</dbReference>
<name>A0A0V8A153_9CYAN</name>
<dbReference type="AlphaFoldDB" id="A0A0V8A153"/>
<evidence type="ECO:0000256" key="2">
    <source>
        <dbReference type="PROSITE-ProRule" id="PRU00169"/>
    </source>
</evidence>
<dbReference type="Pfam" id="PF00072">
    <property type="entry name" value="Response_reg"/>
    <property type="match status" value="1"/>
</dbReference>
<evidence type="ECO:0000259" key="3">
    <source>
        <dbReference type="PROSITE" id="PS50110"/>
    </source>
</evidence>
<evidence type="ECO:0000256" key="1">
    <source>
        <dbReference type="ARBA" id="ARBA00022553"/>
    </source>
</evidence>
<evidence type="ECO:0000313" key="5">
    <source>
        <dbReference type="EMBL" id="KST70443.1"/>
    </source>
</evidence>
<evidence type="ECO:0000313" key="4">
    <source>
        <dbReference type="EMBL" id="KST65379.1"/>
    </source>
</evidence>
<dbReference type="PANTHER" id="PTHR44591">
    <property type="entry name" value="STRESS RESPONSE REGULATOR PROTEIN 1"/>
    <property type="match status" value="1"/>
</dbReference>
<feature type="modified residue" description="4-aspartylphosphate" evidence="2">
    <location>
        <position position="59"/>
    </location>
</feature>
<dbReference type="EMBL" id="LMTZ01000108">
    <property type="protein sequence ID" value="KST65379.1"/>
    <property type="molecule type" value="Genomic_DNA"/>
</dbReference>
<protein>
    <submittedName>
        <fullName evidence="5">Response regulator receiver protein</fullName>
    </submittedName>
</protein>
<keyword evidence="1 2" id="KW-0597">Phosphoprotein</keyword>
<dbReference type="PANTHER" id="PTHR44591:SF3">
    <property type="entry name" value="RESPONSE REGULATORY DOMAIN-CONTAINING PROTEIN"/>
    <property type="match status" value="1"/>
</dbReference>
<organism evidence="5 6">
    <name type="scientific">Mastigocoleus testarum BC008</name>
    <dbReference type="NCBI Taxonomy" id="371196"/>
    <lineage>
        <taxon>Bacteria</taxon>
        <taxon>Bacillati</taxon>
        <taxon>Cyanobacteriota</taxon>
        <taxon>Cyanophyceae</taxon>
        <taxon>Nostocales</taxon>
        <taxon>Hapalosiphonaceae</taxon>
        <taxon>Mastigocoleus</taxon>
    </lineage>
</organism>
<dbReference type="SUPFAM" id="SSF52172">
    <property type="entry name" value="CheY-like"/>
    <property type="match status" value="1"/>
</dbReference>
<accession>A0A0V8A153</accession>
<dbReference type="InterPro" id="IPR001789">
    <property type="entry name" value="Sig_transdc_resp-reg_receiver"/>
</dbReference>
<sequence>MRKNMKSLKILLVEDNLALAKSTAKLIKRIGGHQVQLTDEPKTIFELCTAGEVDIILMDINLPGAFWCGKEVSGTDLSRLLKANKETATIPIILLTAYATLRERESLLADSEANEFFAKPINDYAALIKAIELLVDASL</sequence>
<dbReference type="InterPro" id="IPR050595">
    <property type="entry name" value="Bact_response_regulator"/>
</dbReference>
<keyword evidence="6" id="KW-1185">Reference proteome</keyword>
<evidence type="ECO:0000313" key="6">
    <source>
        <dbReference type="Proteomes" id="UP000053372"/>
    </source>
</evidence>
<dbReference type="Gene3D" id="3.40.50.2300">
    <property type="match status" value="1"/>
</dbReference>